<dbReference type="Proteomes" id="UP000267606">
    <property type="component" value="Unassembled WGS sequence"/>
</dbReference>
<evidence type="ECO:0000313" key="4">
    <source>
        <dbReference type="WBParaSite" id="OFLC_0000014301-mRNA-1"/>
    </source>
</evidence>
<reference evidence="2 3" key="2">
    <citation type="submission" date="2018-11" db="EMBL/GenBank/DDBJ databases">
        <authorList>
            <consortium name="Pathogen Informatics"/>
        </authorList>
    </citation>
    <scope>NUCLEOTIDE SEQUENCE [LARGE SCALE GENOMIC DNA]</scope>
</reference>
<protein>
    <submittedName>
        <fullName evidence="4">Secreted protein</fullName>
    </submittedName>
</protein>
<keyword evidence="1" id="KW-0732">Signal</keyword>
<dbReference type="EMBL" id="UZAJ01000035">
    <property type="protein sequence ID" value="VDO24713.1"/>
    <property type="molecule type" value="Genomic_DNA"/>
</dbReference>
<dbReference type="WBParaSite" id="OFLC_0000014301-mRNA-1">
    <property type="protein sequence ID" value="OFLC_0000014301-mRNA-1"/>
    <property type="gene ID" value="OFLC_0000014301"/>
</dbReference>
<name>A0A183GY34_9BILA</name>
<evidence type="ECO:0000313" key="3">
    <source>
        <dbReference type="Proteomes" id="UP000267606"/>
    </source>
</evidence>
<reference evidence="4" key="1">
    <citation type="submission" date="2016-06" db="UniProtKB">
        <authorList>
            <consortium name="WormBaseParasite"/>
        </authorList>
    </citation>
    <scope>IDENTIFICATION</scope>
</reference>
<feature type="signal peptide" evidence="1">
    <location>
        <begin position="1"/>
        <end position="16"/>
    </location>
</feature>
<gene>
    <name evidence="2" type="ORF">OFLC_LOCUS144</name>
</gene>
<proteinExistence type="predicted"/>
<evidence type="ECO:0000313" key="2">
    <source>
        <dbReference type="EMBL" id="VDO24713.1"/>
    </source>
</evidence>
<feature type="chain" id="PRO_5044552285" evidence="1">
    <location>
        <begin position="17"/>
        <end position="75"/>
    </location>
</feature>
<accession>A0A183GY34</accession>
<organism evidence="4">
    <name type="scientific">Onchocerca flexuosa</name>
    <dbReference type="NCBI Taxonomy" id="387005"/>
    <lineage>
        <taxon>Eukaryota</taxon>
        <taxon>Metazoa</taxon>
        <taxon>Ecdysozoa</taxon>
        <taxon>Nematoda</taxon>
        <taxon>Chromadorea</taxon>
        <taxon>Rhabditida</taxon>
        <taxon>Spirurina</taxon>
        <taxon>Spiruromorpha</taxon>
        <taxon>Filarioidea</taxon>
        <taxon>Onchocercidae</taxon>
        <taxon>Onchocerca</taxon>
    </lineage>
</organism>
<keyword evidence="3" id="KW-1185">Reference proteome</keyword>
<evidence type="ECO:0000256" key="1">
    <source>
        <dbReference type="SAM" id="SignalP"/>
    </source>
</evidence>
<sequence>MLLMVIGLFIYGRIVMREVLNTLREREGEREGSGKEEGQEINCDIGFIDIGMQQASVKCFCHFSALEVCENSRNC</sequence>
<dbReference type="AlphaFoldDB" id="A0A183GY34"/>